<accession>A0A557SU97</accession>
<sequence length="76" mass="8844">MKKILEILLLKKNYEEIIKLRLLTFITMVELVGEKCYYKGDKTEFEASSDHCKECLDDHAMCPKCVEPYHSASITD</sequence>
<name>A0A557SU97_9ARCH</name>
<evidence type="ECO:0000313" key="1">
    <source>
        <dbReference type="EMBL" id="TVP40169.1"/>
    </source>
</evidence>
<evidence type="ECO:0000313" key="2">
    <source>
        <dbReference type="Proteomes" id="UP000315289"/>
    </source>
</evidence>
<reference evidence="1 2" key="1">
    <citation type="journal article" date="2019" name="Front. Microbiol.">
        <title>Ammonia Oxidation by the Arctic Terrestrial Thaumarchaeote Candidatus Nitrosocosmicus arcticus Is Stimulated by Increasing Temperatures.</title>
        <authorList>
            <person name="Alves R.J.E."/>
            <person name="Kerou M."/>
            <person name="Zappe A."/>
            <person name="Bittner R."/>
            <person name="Abby S.S."/>
            <person name="Schmidt H.A."/>
            <person name="Pfeifer K."/>
            <person name="Schleper C."/>
        </authorList>
    </citation>
    <scope>NUCLEOTIDE SEQUENCE [LARGE SCALE GENOMIC DNA]</scope>
    <source>
        <strain evidence="1 2">Kfb</strain>
    </source>
</reference>
<dbReference type="Proteomes" id="UP000315289">
    <property type="component" value="Unassembled WGS sequence"/>
</dbReference>
<proteinExistence type="predicted"/>
<protein>
    <submittedName>
        <fullName evidence="1">Uncharacterized protein</fullName>
    </submittedName>
</protein>
<comment type="caution">
    <text evidence="1">The sequence shown here is derived from an EMBL/GenBank/DDBJ whole genome shotgun (WGS) entry which is preliminary data.</text>
</comment>
<dbReference type="AlphaFoldDB" id="A0A557SU97"/>
<dbReference type="EMBL" id="VOAH01000009">
    <property type="protein sequence ID" value="TVP40169.1"/>
    <property type="molecule type" value="Genomic_DNA"/>
</dbReference>
<organism evidence="1 2">
    <name type="scientific">Candidatus Nitrosocosmicus arcticus</name>
    <dbReference type="NCBI Taxonomy" id="2035267"/>
    <lineage>
        <taxon>Archaea</taxon>
        <taxon>Nitrososphaerota</taxon>
        <taxon>Nitrososphaeria</taxon>
        <taxon>Nitrososphaerales</taxon>
        <taxon>Nitrososphaeraceae</taxon>
        <taxon>Candidatus Nitrosocosmicus</taxon>
    </lineage>
</organism>
<gene>
    <name evidence="1" type="ORF">NARC_90075</name>
</gene>
<keyword evidence="2" id="KW-1185">Reference proteome</keyword>